<dbReference type="AlphaFoldDB" id="A0A7Z2VQ59"/>
<keyword evidence="9" id="KW-1185">Reference proteome</keyword>
<feature type="signal peptide" evidence="7">
    <location>
        <begin position="1"/>
        <end position="20"/>
    </location>
</feature>
<feature type="compositionally biased region" description="Low complexity" evidence="6">
    <location>
        <begin position="27"/>
        <end position="53"/>
    </location>
</feature>
<keyword evidence="2 7" id="KW-0732">Signal</keyword>
<accession>A0A7Z2VQ59</accession>
<keyword evidence="5" id="KW-0449">Lipoprotein</keyword>
<gene>
    <name evidence="8" type="ORF">HH215_32430</name>
</gene>
<evidence type="ECO:0000256" key="2">
    <source>
        <dbReference type="ARBA" id="ARBA00022729"/>
    </source>
</evidence>
<evidence type="ECO:0000256" key="4">
    <source>
        <dbReference type="ARBA" id="ARBA00023139"/>
    </source>
</evidence>
<evidence type="ECO:0000256" key="7">
    <source>
        <dbReference type="SAM" id="SignalP"/>
    </source>
</evidence>
<evidence type="ECO:0000256" key="5">
    <source>
        <dbReference type="ARBA" id="ARBA00023288"/>
    </source>
</evidence>
<dbReference type="RefSeq" id="WP_169283667.1">
    <property type="nucleotide sequence ID" value="NZ_CP051680.1"/>
</dbReference>
<dbReference type="EMBL" id="CP051680">
    <property type="protein sequence ID" value="QJD87423.1"/>
    <property type="molecule type" value="Genomic_DNA"/>
</dbReference>
<evidence type="ECO:0000313" key="9">
    <source>
        <dbReference type="Proteomes" id="UP000502248"/>
    </source>
</evidence>
<dbReference type="PANTHER" id="PTHR43649:SF33">
    <property type="entry name" value="POLYGALACTURONAN_RHAMNOGALACTURONAN-BINDING PROTEIN YTCQ"/>
    <property type="match status" value="1"/>
</dbReference>
<keyword evidence="3" id="KW-0472">Membrane</keyword>
<dbReference type="Proteomes" id="UP000502248">
    <property type="component" value="Chromosome"/>
</dbReference>
<name>A0A7Z2VQ59_9BACL</name>
<dbReference type="InterPro" id="IPR050490">
    <property type="entry name" value="Bact_solute-bd_prot1"/>
</dbReference>
<evidence type="ECO:0000256" key="1">
    <source>
        <dbReference type="ARBA" id="ARBA00022475"/>
    </source>
</evidence>
<evidence type="ECO:0000313" key="8">
    <source>
        <dbReference type="EMBL" id="QJD87423.1"/>
    </source>
</evidence>
<dbReference type="InterPro" id="IPR006059">
    <property type="entry name" value="SBP"/>
</dbReference>
<evidence type="ECO:0000256" key="6">
    <source>
        <dbReference type="SAM" id="MobiDB-lite"/>
    </source>
</evidence>
<dbReference type="SUPFAM" id="SSF53850">
    <property type="entry name" value="Periplasmic binding protein-like II"/>
    <property type="match status" value="1"/>
</dbReference>
<dbReference type="PROSITE" id="PS51257">
    <property type="entry name" value="PROKAR_LIPOPROTEIN"/>
    <property type="match status" value="1"/>
</dbReference>
<organism evidence="8 9">
    <name type="scientific">Cohnella herbarum</name>
    <dbReference type="NCBI Taxonomy" id="2728023"/>
    <lineage>
        <taxon>Bacteria</taxon>
        <taxon>Bacillati</taxon>
        <taxon>Bacillota</taxon>
        <taxon>Bacilli</taxon>
        <taxon>Bacillales</taxon>
        <taxon>Paenibacillaceae</taxon>
        <taxon>Cohnella</taxon>
    </lineage>
</organism>
<feature type="chain" id="PRO_5039593395" evidence="7">
    <location>
        <begin position="21"/>
        <end position="447"/>
    </location>
</feature>
<dbReference type="Pfam" id="PF01547">
    <property type="entry name" value="SBP_bac_1"/>
    <property type="match status" value="1"/>
</dbReference>
<dbReference type="PANTHER" id="PTHR43649">
    <property type="entry name" value="ARABINOSE-BINDING PROTEIN-RELATED"/>
    <property type="match status" value="1"/>
</dbReference>
<reference evidence="8 9" key="1">
    <citation type="submission" date="2020-04" db="EMBL/GenBank/DDBJ databases">
        <title>Genome sequencing of novel species.</title>
        <authorList>
            <person name="Heo J."/>
            <person name="Kim S.-J."/>
            <person name="Kim J.-S."/>
            <person name="Hong S.-B."/>
            <person name="Kwon S.-W."/>
        </authorList>
    </citation>
    <scope>NUCLEOTIDE SEQUENCE [LARGE SCALE GENOMIC DNA]</scope>
    <source>
        <strain evidence="8 9">MFER-1</strain>
    </source>
</reference>
<feature type="region of interest" description="Disordered" evidence="6">
    <location>
        <begin position="27"/>
        <end position="59"/>
    </location>
</feature>
<sequence>MKRSKWLLLAFTLLLTWTLAACGSNNNDKASNPPSASANASESPSESPSASASDKPDEKQVTLNVTTNINDQQAKVLEEIARAFEQENPNIKVEFSAPGAEYENIMKVKMASNSMPDVFSTHGWSKIRYADYLADLKDEAWVGQIDDAIKPAVTDEAGKVYVLPMDQDKSGPVYNADVLEKYGIAVPTTWDEMMQAAETIKTKSNGEVTAFHIGGADSWPIGQFFDFFATPAFISAADNNASQFLDGTFDWAQFDKLPQMFLDLQTKGYLNKDVLTAKYTDSAKAFAEGKAAFGIYGPYLIDEARKINPNLKGGLMPIPSIAAGDQPTLAGGEKSTWGVWKDSPNIDAAKKLVAFYAKPENIAKVATSQILPPGLKGVTIDAGDLTDDFEQYKDLRVIPYFDRVYLPNGMWDVMCKNGQDLLAGGITVREYSENMKQEYERLRSAQQ</sequence>
<evidence type="ECO:0000256" key="3">
    <source>
        <dbReference type="ARBA" id="ARBA00023136"/>
    </source>
</evidence>
<dbReference type="KEGG" id="cheb:HH215_32430"/>
<keyword evidence="1" id="KW-1003">Cell membrane</keyword>
<proteinExistence type="predicted"/>
<keyword evidence="4" id="KW-0564">Palmitate</keyword>
<dbReference type="Gene3D" id="3.40.190.10">
    <property type="entry name" value="Periplasmic binding protein-like II"/>
    <property type="match status" value="2"/>
</dbReference>
<protein>
    <submittedName>
        <fullName evidence="8">Extracellular solute-binding protein</fullName>
    </submittedName>
</protein>